<sequence>MIFAGVWAWTDIEIRRLQPYVDLAQGNSPPQRSLLLDYTRDHTFYVWTVAARNRHWLVSLGSLLVMLTFSFQPLAAALFNVQDIFQTDPQQIVNNLGAIGLNQNGNFEDLTSFLTAAGYASANVLYGIGDPSFIHNGFTVAPFGIPNIGNGTVLANTTAVLSEPHCVAPDQAVSMIQLADGWNNSATFNDCTFFWNVSKASQNLFGVNPVPDSTSCASLTAIPEQFRPIIFWFFTYIPAPMASVSLCTPSITLWDASVTVDIASNNLTSVVPIGPLGSHNGTAPALAQFAGNVTGDPLDGRAYNGLFFNLNDSADPFTLDRQTAIQLALPAAVFQAAEIFGLTEAFQQNMFANLSVDVYTTYLALVAKTVYFLDTVQPLTIETMTIHKRLFLSDVAVHLLAAAMFVLAVLGTVLHVWHSRERHVLRLAGAPGTIASAVSLGAQTGVGNVLAGRQGVEDMSQALANKRFRIDTRTMKIVMEGEEGYEDAHSPLNKEGFGLGAGMVRRLSTGWMLASRQGGGKAIIQILSTLYCTWFSKYAVPVRPATTRVTNYGMSDMGSFCKIQILTQLNEWNSKLTLTIDLFFDFDNSWGVKKAMPKRGVLWRHDMNHIRSCGFVLPLCTFASSKPSTPSFTAQSSPFSPKSSVSYSNVTLEPTLSIGSTLSATAPQFQTKLMDAPIDLRGLAAPADVGVGSVRRATVNCGESGVFDPSRGVVSFNDGLTPTQETFPIEHKNPFATSNSSPSAFTEPSPLSPTSTVSSQSSNDTLRTPNVYINGLPPNYPEDQLFAMTREFGEVISVRTFTRHVSDKPSGYGFVLFGSVDAAGKCIETLRKYRNLHPSFSKQVHKIPGTPYATLNADSDVALPAATTETADSFKARMERLKDMSSTNLYMEGLPLSIDEPTLQALVNPYRIMSSRFFQTRLSNPPRIIAFVRLESRTAAEEVIERLHGRMIRGLCDAGSRISVRFADTSEQRELRRVERANHDGESSPARLTMAQAALLNMKGTQLHPQVQDPRIPSPSFGLSPPMVSNLTLAPDAYLQANLRPLPPPIGLHHSGNLPLATPDLSSMKSTHLPQYDGFNAQAADIAGPSLRVPPHMLGFDADSALTREIDVLQMKLAAMGLGQGMSGSAARAQEGYTALEQLILQAHAQQQQVPQSHRQDPSQLRNRALELNAAAAEFNPPSVGIGRIPVLPRTRQGGARVAEYLSPMSEEDFHSTARGHRQALADDLNPNSQQKSDRGVARLTLDDDSRLSFTRQRNQTHAEARAQAGAQAQPLHTRSTTVPSHYLGPDRNGSQNFLPPRPYNTNSSNRSSINTDNTDSNHTPNSLGNTAKNTSYHGIGTNSFTRAGNNLTMNSSNGLGNDILRDNSSNLTAAPLSFSKPHAGDTDSQRQQHTHIDLVANTNRGSTLPRSGLSNDADDEDEGSGADSPGLSYSVRTPASLSPATPFSAFGETFDGPPMTAVKVSGPGGEIGLGMPVGVGVGMAGIQQKIEMSN</sequence>
<feature type="domain" description="RRM" evidence="6">
    <location>
        <begin position="887"/>
        <end position="969"/>
    </location>
</feature>
<keyword evidence="5" id="KW-0812">Transmembrane</keyword>
<feature type="region of interest" description="Disordered" evidence="4">
    <location>
        <begin position="1373"/>
        <end position="1438"/>
    </location>
</feature>
<dbReference type="PROSITE" id="PS50102">
    <property type="entry name" value="RRM"/>
    <property type="match status" value="2"/>
</dbReference>
<evidence type="ECO:0000313" key="7">
    <source>
        <dbReference type="EMBL" id="THH01166.1"/>
    </source>
</evidence>
<feature type="compositionally biased region" description="Basic and acidic residues" evidence="4">
    <location>
        <begin position="1236"/>
        <end position="1251"/>
    </location>
</feature>
<accession>A0A4S4KRC0</accession>
<feature type="transmembrane region" description="Helical" evidence="5">
    <location>
        <begin position="395"/>
        <end position="417"/>
    </location>
</feature>
<feature type="compositionally biased region" description="Polar residues" evidence="4">
    <location>
        <begin position="1275"/>
        <end position="1284"/>
    </location>
</feature>
<name>A0A4S4KRC0_9APHY</name>
<proteinExistence type="predicted"/>
<dbReference type="SUPFAM" id="SSF54928">
    <property type="entry name" value="RNA-binding domain, RBD"/>
    <property type="match status" value="1"/>
</dbReference>
<gene>
    <name evidence="7" type="ORF">EW026_g1485</name>
</gene>
<feature type="region of interest" description="Disordered" evidence="4">
    <location>
        <begin position="1212"/>
        <end position="1335"/>
    </location>
</feature>
<dbReference type="Pfam" id="PF11915">
    <property type="entry name" value="DUF3433"/>
    <property type="match status" value="1"/>
</dbReference>
<keyword evidence="5" id="KW-1133">Transmembrane helix</keyword>
<dbReference type="InterPro" id="IPR021840">
    <property type="entry name" value="DUF3433"/>
</dbReference>
<comment type="caution">
    <text evidence="7">The sequence shown here is derived from an EMBL/GenBank/DDBJ whole genome shotgun (WGS) entry which is preliminary data.</text>
</comment>
<feature type="domain" description="RRM" evidence="6">
    <location>
        <begin position="769"/>
        <end position="843"/>
    </location>
</feature>
<feature type="compositionally biased region" description="Low complexity" evidence="4">
    <location>
        <begin position="1305"/>
        <end position="1322"/>
    </location>
</feature>
<dbReference type="PANTHER" id="PTHR24012">
    <property type="entry name" value="RNA BINDING PROTEIN"/>
    <property type="match status" value="1"/>
</dbReference>
<keyword evidence="5" id="KW-0472">Membrane</keyword>
<feature type="compositionally biased region" description="Polar residues" evidence="4">
    <location>
        <begin position="1401"/>
        <end position="1415"/>
    </location>
</feature>
<evidence type="ECO:0000256" key="5">
    <source>
        <dbReference type="SAM" id="Phobius"/>
    </source>
</evidence>
<keyword evidence="2 3" id="KW-0694">RNA-binding</keyword>
<feature type="region of interest" description="Disordered" evidence="4">
    <location>
        <begin position="725"/>
        <end position="770"/>
    </location>
</feature>
<evidence type="ECO:0000256" key="2">
    <source>
        <dbReference type="ARBA" id="ARBA00022884"/>
    </source>
</evidence>
<dbReference type="Gene3D" id="3.30.70.330">
    <property type="match status" value="2"/>
</dbReference>
<reference evidence="7 8" key="1">
    <citation type="submission" date="2019-02" db="EMBL/GenBank/DDBJ databases">
        <title>Genome sequencing of the rare red list fungi Phlebia centrifuga.</title>
        <authorList>
            <person name="Buettner E."/>
            <person name="Kellner H."/>
        </authorList>
    </citation>
    <scope>NUCLEOTIDE SEQUENCE [LARGE SCALE GENOMIC DNA]</scope>
    <source>
        <strain evidence="7 8">DSM 108282</strain>
    </source>
</reference>
<dbReference type="Pfam" id="PF00076">
    <property type="entry name" value="RRM_1"/>
    <property type="match status" value="1"/>
</dbReference>
<feature type="transmembrane region" description="Helical" evidence="5">
    <location>
        <begin position="56"/>
        <end position="79"/>
    </location>
</feature>
<organism evidence="7 8">
    <name type="scientific">Hermanssonia centrifuga</name>
    <dbReference type="NCBI Taxonomy" id="98765"/>
    <lineage>
        <taxon>Eukaryota</taxon>
        <taxon>Fungi</taxon>
        <taxon>Dikarya</taxon>
        <taxon>Basidiomycota</taxon>
        <taxon>Agaricomycotina</taxon>
        <taxon>Agaricomycetes</taxon>
        <taxon>Polyporales</taxon>
        <taxon>Meruliaceae</taxon>
        <taxon>Hermanssonia</taxon>
    </lineage>
</organism>
<keyword evidence="1" id="KW-0677">Repeat</keyword>
<dbReference type="GO" id="GO:0003723">
    <property type="term" value="F:RNA binding"/>
    <property type="evidence" value="ECO:0007669"/>
    <property type="project" value="UniProtKB-UniRule"/>
</dbReference>
<feature type="compositionally biased region" description="Low complexity" evidence="4">
    <location>
        <begin position="746"/>
        <end position="762"/>
    </location>
</feature>
<evidence type="ECO:0000256" key="4">
    <source>
        <dbReference type="SAM" id="MobiDB-lite"/>
    </source>
</evidence>
<dbReference type="SMART" id="SM00360">
    <property type="entry name" value="RRM"/>
    <property type="match status" value="2"/>
</dbReference>
<feature type="compositionally biased region" description="Polar residues" evidence="4">
    <location>
        <begin position="1323"/>
        <end position="1335"/>
    </location>
</feature>
<dbReference type="EMBL" id="SGPJ01000030">
    <property type="protein sequence ID" value="THH01166.1"/>
    <property type="molecule type" value="Genomic_DNA"/>
</dbReference>
<evidence type="ECO:0000313" key="8">
    <source>
        <dbReference type="Proteomes" id="UP000309038"/>
    </source>
</evidence>
<dbReference type="Proteomes" id="UP000309038">
    <property type="component" value="Unassembled WGS sequence"/>
</dbReference>
<evidence type="ECO:0000259" key="6">
    <source>
        <dbReference type="PROSITE" id="PS50102"/>
    </source>
</evidence>
<feature type="compositionally biased region" description="Polar residues" evidence="4">
    <location>
        <begin position="735"/>
        <end position="744"/>
    </location>
</feature>
<dbReference type="InterPro" id="IPR012677">
    <property type="entry name" value="Nucleotide-bd_a/b_plait_sf"/>
</dbReference>
<dbReference type="InterPro" id="IPR000504">
    <property type="entry name" value="RRM_dom"/>
</dbReference>
<feature type="compositionally biased region" description="Basic and acidic residues" evidence="4">
    <location>
        <begin position="1383"/>
        <end position="1397"/>
    </location>
</feature>
<protein>
    <recommendedName>
        <fullName evidence="6">RRM domain-containing protein</fullName>
    </recommendedName>
</protein>
<evidence type="ECO:0000256" key="3">
    <source>
        <dbReference type="PROSITE-ProRule" id="PRU00176"/>
    </source>
</evidence>
<feature type="compositionally biased region" description="Low complexity" evidence="4">
    <location>
        <begin position="1260"/>
        <end position="1274"/>
    </location>
</feature>
<evidence type="ECO:0000256" key="1">
    <source>
        <dbReference type="ARBA" id="ARBA00022737"/>
    </source>
</evidence>
<keyword evidence="8" id="KW-1185">Reference proteome</keyword>
<dbReference type="InterPro" id="IPR035979">
    <property type="entry name" value="RBD_domain_sf"/>
</dbReference>